<dbReference type="AlphaFoldDB" id="A0A5Q4BK25"/>
<gene>
    <name evidence="1" type="ORF">CSHISOI_08323</name>
</gene>
<evidence type="ECO:0000313" key="1">
    <source>
        <dbReference type="EMBL" id="TQN67106.1"/>
    </source>
</evidence>
<proteinExistence type="predicted"/>
<accession>A0A5Q4BK25</accession>
<organism evidence="1 2">
    <name type="scientific">Colletotrichum shisoi</name>
    <dbReference type="NCBI Taxonomy" id="2078593"/>
    <lineage>
        <taxon>Eukaryota</taxon>
        <taxon>Fungi</taxon>
        <taxon>Dikarya</taxon>
        <taxon>Ascomycota</taxon>
        <taxon>Pezizomycotina</taxon>
        <taxon>Sordariomycetes</taxon>
        <taxon>Hypocreomycetidae</taxon>
        <taxon>Glomerellales</taxon>
        <taxon>Glomerellaceae</taxon>
        <taxon>Colletotrichum</taxon>
        <taxon>Colletotrichum destructivum species complex</taxon>
    </lineage>
</organism>
<dbReference type="OrthoDB" id="3000060at2759"/>
<protein>
    <submittedName>
        <fullName evidence="1">Uncharacterized protein</fullName>
    </submittedName>
</protein>
<name>A0A5Q4BK25_9PEZI</name>
<sequence>MPLDDVMPATNRPKAMFDAWKTSPSIIRACGFIFANAVIDTLTSSTSPPLESGHRDGELSVNKDEIDHGKILPEYLDPSNPSFSNSAAVPRMGGHVEAIRSELMRGHTNKQVKEMAERFLQTCPGDWNSGWEQLTRGCLRAFVTVNTAPYPDIDVAAMMAFRWEVGLFADYMVRPFTFQHPSRIMPACCKGFDEIGRGVDSEAISFKFAKPTNYLCILFEAIWIIF</sequence>
<comment type="caution">
    <text evidence="1">The sequence shown here is derived from an EMBL/GenBank/DDBJ whole genome shotgun (WGS) entry which is preliminary data.</text>
</comment>
<dbReference type="Proteomes" id="UP000326340">
    <property type="component" value="Unassembled WGS sequence"/>
</dbReference>
<keyword evidence="2" id="KW-1185">Reference proteome</keyword>
<reference evidence="1 2" key="1">
    <citation type="journal article" date="2019" name="Sci. Rep.">
        <title>Colletotrichum shisoi sp. nov., an anthracnose pathogen of Perilla frutescens in Japan: molecular phylogenetic, morphological and genomic evidence.</title>
        <authorList>
            <person name="Gan P."/>
            <person name="Tsushima A."/>
            <person name="Hiroyama R."/>
            <person name="Narusaka M."/>
            <person name="Takano Y."/>
            <person name="Narusaka Y."/>
            <person name="Kawaradani M."/>
            <person name="Damm U."/>
            <person name="Shirasu K."/>
        </authorList>
    </citation>
    <scope>NUCLEOTIDE SEQUENCE [LARGE SCALE GENOMIC DNA]</scope>
    <source>
        <strain evidence="1 2">PG-2018a</strain>
    </source>
</reference>
<evidence type="ECO:0000313" key="2">
    <source>
        <dbReference type="Proteomes" id="UP000326340"/>
    </source>
</evidence>
<dbReference type="EMBL" id="PUHP01001005">
    <property type="protein sequence ID" value="TQN67106.1"/>
    <property type="molecule type" value="Genomic_DNA"/>
</dbReference>